<feature type="region of interest" description="Disordered" evidence="1">
    <location>
        <begin position="46"/>
        <end position="68"/>
    </location>
</feature>
<keyword evidence="2" id="KW-0732">Signal</keyword>
<protein>
    <submittedName>
        <fullName evidence="3">Uncharacterized protein</fullName>
    </submittedName>
</protein>
<sequence>MVSFSPLVSILCILSLILISANASRNERRRSRRKLVRPVDIREDPNDCCGKKSKGSKGGKKGDDTPTPAPTFCICLDDNGYCGKKGGKKGDSDDGKDAIIDECSSEAPTKVPTVAPFGANTGGPNAFVFPTASPSNNPTPRPITNGDVPIFLPPWVVEDWEGEEVE</sequence>
<evidence type="ECO:0000313" key="3">
    <source>
        <dbReference type="EMBL" id="CAD9314914.1"/>
    </source>
</evidence>
<proteinExistence type="predicted"/>
<accession>A0A6U3NU38</accession>
<feature type="chain" id="PRO_5030160043" evidence="2">
    <location>
        <begin position="24"/>
        <end position="166"/>
    </location>
</feature>
<feature type="region of interest" description="Disordered" evidence="1">
    <location>
        <begin position="128"/>
        <end position="149"/>
    </location>
</feature>
<gene>
    <name evidence="3" type="ORF">DBRI1063_LOCUS1320</name>
</gene>
<evidence type="ECO:0000256" key="2">
    <source>
        <dbReference type="SAM" id="SignalP"/>
    </source>
</evidence>
<reference evidence="3" key="1">
    <citation type="submission" date="2021-01" db="EMBL/GenBank/DDBJ databases">
        <authorList>
            <person name="Corre E."/>
            <person name="Pelletier E."/>
            <person name="Niang G."/>
            <person name="Scheremetjew M."/>
            <person name="Finn R."/>
            <person name="Kale V."/>
            <person name="Holt S."/>
            <person name="Cochrane G."/>
            <person name="Meng A."/>
            <person name="Brown T."/>
            <person name="Cohen L."/>
        </authorList>
    </citation>
    <scope>NUCLEOTIDE SEQUENCE</scope>
    <source>
        <strain evidence="3">Pop2</strain>
    </source>
</reference>
<organism evidence="3">
    <name type="scientific">Ditylum brightwellii</name>
    <dbReference type="NCBI Taxonomy" id="49249"/>
    <lineage>
        <taxon>Eukaryota</taxon>
        <taxon>Sar</taxon>
        <taxon>Stramenopiles</taxon>
        <taxon>Ochrophyta</taxon>
        <taxon>Bacillariophyta</taxon>
        <taxon>Mediophyceae</taxon>
        <taxon>Lithodesmiophycidae</taxon>
        <taxon>Lithodesmiales</taxon>
        <taxon>Lithodesmiaceae</taxon>
        <taxon>Ditylum</taxon>
    </lineage>
</organism>
<dbReference type="EMBL" id="HBGN01001970">
    <property type="protein sequence ID" value="CAD9314914.1"/>
    <property type="molecule type" value="Transcribed_RNA"/>
</dbReference>
<feature type="signal peptide" evidence="2">
    <location>
        <begin position="1"/>
        <end position="23"/>
    </location>
</feature>
<evidence type="ECO:0000256" key="1">
    <source>
        <dbReference type="SAM" id="MobiDB-lite"/>
    </source>
</evidence>
<dbReference type="AlphaFoldDB" id="A0A6U3NU38"/>
<name>A0A6U3NU38_9STRA</name>